<dbReference type="SUPFAM" id="SSF51182">
    <property type="entry name" value="RmlC-like cupins"/>
    <property type="match status" value="1"/>
</dbReference>
<dbReference type="InterPro" id="IPR013096">
    <property type="entry name" value="Cupin_2"/>
</dbReference>
<gene>
    <name evidence="3" type="ORF">KE626_03200</name>
</gene>
<reference evidence="3 4" key="1">
    <citation type="submission" date="2021-04" db="EMBL/GenBank/DDBJ databases">
        <title>Chitinophaga sp. nov., isolated from the rhizosphere soil.</title>
        <authorList>
            <person name="He S."/>
        </authorList>
    </citation>
    <scope>NUCLEOTIDE SEQUENCE [LARGE SCALE GENOMIC DNA]</scope>
    <source>
        <strain evidence="3 4">2R12</strain>
    </source>
</reference>
<sequence length="187" mass="21895">MQATHRPHSYQITNKITGQVVKFLPRNQHSGDMLEMEILYVPFSAEPPLHYHPYQEEQLKVLKGELTVRLNDEVKIYREGAIITIKRNARHSMWNSGFTTTLVSWKVTPAMDTVRFLRTMTALSNIGAVNEKGIPALPLMVFLLVKYKRTFRLDKPHGWVIHLLYILFIPVFFVLDYNKRFNNPDHF</sequence>
<dbReference type="Proteomes" id="UP000676386">
    <property type="component" value="Unassembled WGS sequence"/>
</dbReference>
<feature type="transmembrane region" description="Helical" evidence="1">
    <location>
        <begin position="156"/>
        <end position="175"/>
    </location>
</feature>
<evidence type="ECO:0000313" key="3">
    <source>
        <dbReference type="EMBL" id="MBS0026311.1"/>
    </source>
</evidence>
<evidence type="ECO:0000313" key="4">
    <source>
        <dbReference type="Proteomes" id="UP000676386"/>
    </source>
</evidence>
<dbReference type="Pfam" id="PF07883">
    <property type="entry name" value="Cupin_2"/>
    <property type="match status" value="1"/>
</dbReference>
<keyword evidence="1" id="KW-1133">Transmembrane helix</keyword>
<keyword evidence="4" id="KW-1185">Reference proteome</keyword>
<keyword evidence="1" id="KW-0472">Membrane</keyword>
<name>A0ABS5ITS4_9BACT</name>
<evidence type="ECO:0000259" key="2">
    <source>
        <dbReference type="Pfam" id="PF07883"/>
    </source>
</evidence>
<dbReference type="RefSeq" id="WP_211971429.1">
    <property type="nucleotide sequence ID" value="NZ_CBFHAM010000005.1"/>
</dbReference>
<feature type="domain" description="Cupin type-2" evidence="2">
    <location>
        <begin position="45"/>
        <end position="97"/>
    </location>
</feature>
<dbReference type="InterPro" id="IPR011051">
    <property type="entry name" value="RmlC_Cupin_sf"/>
</dbReference>
<evidence type="ECO:0000256" key="1">
    <source>
        <dbReference type="SAM" id="Phobius"/>
    </source>
</evidence>
<comment type="caution">
    <text evidence="3">The sequence shown here is derived from an EMBL/GenBank/DDBJ whole genome shotgun (WGS) entry which is preliminary data.</text>
</comment>
<keyword evidence="1" id="KW-0812">Transmembrane</keyword>
<organism evidence="3 4">
    <name type="scientific">Chitinophaga hostae</name>
    <dbReference type="NCBI Taxonomy" id="2831022"/>
    <lineage>
        <taxon>Bacteria</taxon>
        <taxon>Pseudomonadati</taxon>
        <taxon>Bacteroidota</taxon>
        <taxon>Chitinophagia</taxon>
        <taxon>Chitinophagales</taxon>
        <taxon>Chitinophagaceae</taxon>
        <taxon>Chitinophaga</taxon>
    </lineage>
</organism>
<proteinExistence type="predicted"/>
<dbReference type="InterPro" id="IPR014710">
    <property type="entry name" value="RmlC-like_jellyroll"/>
</dbReference>
<dbReference type="Gene3D" id="2.60.120.10">
    <property type="entry name" value="Jelly Rolls"/>
    <property type="match status" value="1"/>
</dbReference>
<dbReference type="InterPro" id="IPR053146">
    <property type="entry name" value="QDO-like"/>
</dbReference>
<dbReference type="EMBL" id="JAGTXB010000001">
    <property type="protein sequence ID" value="MBS0026311.1"/>
    <property type="molecule type" value="Genomic_DNA"/>
</dbReference>
<accession>A0ABS5ITS4</accession>
<protein>
    <submittedName>
        <fullName evidence="3">Cupin domain-containing protein</fullName>
    </submittedName>
</protein>
<dbReference type="PANTHER" id="PTHR36440:SF1">
    <property type="entry name" value="PUTATIVE (AFU_ORTHOLOGUE AFUA_8G07350)-RELATED"/>
    <property type="match status" value="1"/>
</dbReference>
<dbReference type="PANTHER" id="PTHR36440">
    <property type="entry name" value="PUTATIVE (AFU_ORTHOLOGUE AFUA_8G07350)-RELATED"/>
    <property type="match status" value="1"/>
</dbReference>